<protein>
    <submittedName>
        <fullName evidence="3">Uncharacterized protein</fullName>
    </submittedName>
</protein>
<proteinExistence type="predicted"/>
<dbReference type="Proteomes" id="UP001222932">
    <property type="component" value="Unassembled WGS sequence"/>
</dbReference>
<keyword evidence="4" id="KW-1185">Reference proteome</keyword>
<gene>
    <name evidence="3" type="ORF">CspeluHIS016_0603330</name>
</gene>
<feature type="region of interest" description="Disordered" evidence="1">
    <location>
        <begin position="130"/>
        <end position="155"/>
    </location>
</feature>
<accession>A0AAD3TYI3</accession>
<feature type="region of interest" description="Disordered" evidence="1">
    <location>
        <begin position="58"/>
        <end position="86"/>
    </location>
</feature>
<dbReference type="EMBL" id="BTCM01000006">
    <property type="protein sequence ID" value="GMK58891.1"/>
    <property type="molecule type" value="Genomic_DNA"/>
</dbReference>
<evidence type="ECO:0000256" key="1">
    <source>
        <dbReference type="SAM" id="MobiDB-lite"/>
    </source>
</evidence>
<feature type="compositionally biased region" description="Polar residues" evidence="1">
    <location>
        <begin position="130"/>
        <end position="139"/>
    </location>
</feature>
<sequence>MMVHLSILAVLTLAIGTPVPQNIDMVVNDNNITLPIDSTCRKATSIDAISNDTAATSWSTDSMFNSQGDGKVKGKGHSKHRDETDGTECEELAHFYNTKVGCWDKGRGNDIGKEPEVEAAASDTVIFVENSNLGTSNSTDRTDRFVDDSESDKDG</sequence>
<name>A0AAD3TYI3_9TREE</name>
<evidence type="ECO:0000313" key="3">
    <source>
        <dbReference type="EMBL" id="GMK58891.1"/>
    </source>
</evidence>
<comment type="caution">
    <text evidence="3">The sequence shown here is derived from an EMBL/GenBank/DDBJ whole genome shotgun (WGS) entry which is preliminary data.</text>
</comment>
<evidence type="ECO:0000313" key="4">
    <source>
        <dbReference type="Proteomes" id="UP001222932"/>
    </source>
</evidence>
<reference evidence="3" key="1">
    <citation type="journal article" date="2023" name="BMC Genomics">
        <title>Chromosome-level genome assemblies of Cutaneotrichosporon spp. (Trichosporonales, Basidiomycota) reveal imbalanced evolution between nucleotide sequences and chromosome synteny.</title>
        <authorList>
            <person name="Kobayashi Y."/>
            <person name="Kayamori A."/>
            <person name="Aoki K."/>
            <person name="Shiwa Y."/>
            <person name="Matsutani M."/>
            <person name="Fujita N."/>
            <person name="Sugita T."/>
            <person name="Iwasaki W."/>
            <person name="Tanaka N."/>
            <person name="Takashima M."/>
        </authorList>
    </citation>
    <scope>NUCLEOTIDE SEQUENCE</scope>
    <source>
        <strain evidence="3">HIS016</strain>
    </source>
</reference>
<evidence type="ECO:0000256" key="2">
    <source>
        <dbReference type="SAM" id="SignalP"/>
    </source>
</evidence>
<keyword evidence="2" id="KW-0732">Signal</keyword>
<feature type="chain" id="PRO_5042116494" evidence="2">
    <location>
        <begin position="17"/>
        <end position="155"/>
    </location>
</feature>
<dbReference type="AlphaFoldDB" id="A0AAD3TYI3"/>
<feature type="compositionally biased region" description="Polar residues" evidence="1">
    <location>
        <begin position="58"/>
        <end position="68"/>
    </location>
</feature>
<organism evidence="3 4">
    <name type="scientific">Cutaneotrichosporon spelunceum</name>
    <dbReference type="NCBI Taxonomy" id="1672016"/>
    <lineage>
        <taxon>Eukaryota</taxon>
        <taxon>Fungi</taxon>
        <taxon>Dikarya</taxon>
        <taxon>Basidiomycota</taxon>
        <taxon>Agaricomycotina</taxon>
        <taxon>Tremellomycetes</taxon>
        <taxon>Trichosporonales</taxon>
        <taxon>Trichosporonaceae</taxon>
        <taxon>Cutaneotrichosporon</taxon>
    </lineage>
</organism>
<reference evidence="3" key="2">
    <citation type="submission" date="2023-06" db="EMBL/GenBank/DDBJ databases">
        <authorList>
            <person name="Kobayashi Y."/>
            <person name="Kayamori A."/>
            <person name="Aoki K."/>
            <person name="Shiwa Y."/>
            <person name="Fujita N."/>
            <person name="Sugita T."/>
            <person name="Iwasaki W."/>
            <person name="Tanaka N."/>
            <person name="Takashima M."/>
        </authorList>
    </citation>
    <scope>NUCLEOTIDE SEQUENCE</scope>
    <source>
        <strain evidence="3">HIS016</strain>
    </source>
</reference>
<feature type="signal peptide" evidence="2">
    <location>
        <begin position="1"/>
        <end position="16"/>
    </location>
</feature>
<feature type="compositionally biased region" description="Basic and acidic residues" evidence="1">
    <location>
        <begin position="140"/>
        <end position="155"/>
    </location>
</feature>